<comment type="caution">
    <text evidence="2">The sequence shown here is derived from an EMBL/GenBank/DDBJ whole genome shotgun (WGS) entry which is preliminary data.</text>
</comment>
<protein>
    <submittedName>
        <fullName evidence="2">DsbA family dithiol-disulfide isomerase</fullName>
    </submittedName>
</protein>
<name>A0ABD7QK96_RAOOR</name>
<evidence type="ECO:0000313" key="3">
    <source>
        <dbReference type="Proteomes" id="UP000295263"/>
    </source>
</evidence>
<dbReference type="PANTHER" id="PTHR13887">
    <property type="entry name" value="GLUTATHIONE S-TRANSFERASE KAPPA"/>
    <property type="match status" value="1"/>
</dbReference>
<dbReference type="PANTHER" id="PTHR13887:SF41">
    <property type="entry name" value="THIOREDOXIN SUPERFAMILY PROTEIN"/>
    <property type="match status" value="1"/>
</dbReference>
<dbReference type="InterPro" id="IPR036249">
    <property type="entry name" value="Thioredoxin-like_sf"/>
</dbReference>
<gene>
    <name evidence="2" type="ORF">EC841_103272</name>
</gene>
<keyword evidence="2" id="KW-0413">Isomerase</keyword>
<dbReference type="Pfam" id="PF01323">
    <property type="entry name" value="DSBA"/>
    <property type="match status" value="1"/>
</dbReference>
<dbReference type="CDD" id="cd03024">
    <property type="entry name" value="DsbA_FrnE"/>
    <property type="match status" value="1"/>
</dbReference>
<dbReference type="SUPFAM" id="SSF52833">
    <property type="entry name" value="Thioredoxin-like"/>
    <property type="match status" value="1"/>
</dbReference>
<accession>A0ABD7QK96</accession>
<reference evidence="2 3" key="1">
    <citation type="submission" date="2019-03" db="EMBL/GenBank/DDBJ databases">
        <title>Genomic analyses of the natural microbiome of Caenorhabditis elegans.</title>
        <authorList>
            <person name="Samuel B."/>
        </authorList>
    </citation>
    <scope>NUCLEOTIDE SEQUENCE [LARGE SCALE GENOMIC DNA]</scope>
    <source>
        <strain evidence="2 3">JUb54</strain>
    </source>
</reference>
<dbReference type="AlphaFoldDB" id="A0ABD7QK96"/>
<sequence>MNITVKLTSDFICPWCLIGERRLQKVIRRLPDDVEVTILWQPYELNPTMPVEGVDRKNYRSAKFGSWEYSQSLDRKTILAAAEDDIAFNYDAMQKTPNTFCAHRLMNLAHRHGAADAVANGIFHGYFEQGRDIGDVDVLADIAAENGLNRAEALAYLSGDAGEKETRAAISFATGIRGVPNFDIEGETISGAQPLNLIEDAIMRAIARKPQDKPAF</sequence>
<dbReference type="Proteomes" id="UP000295263">
    <property type="component" value="Unassembled WGS sequence"/>
</dbReference>
<evidence type="ECO:0000259" key="1">
    <source>
        <dbReference type="Pfam" id="PF01323"/>
    </source>
</evidence>
<evidence type="ECO:0000313" key="2">
    <source>
        <dbReference type="EMBL" id="TCQ74092.1"/>
    </source>
</evidence>
<proteinExistence type="predicted"/>
<feature type="domain" description="DSBA-like thioredoxin" evidence="1">
    <location>
        <begin position="4"/>
        <end position="202"/>
    </location>
</feature>
<dbReference type="Gene3D" id="3.40.30.10">
    <property type="entry name" value="Glutaredoxin"/>
    <property type="match status" value="1"/>
</dbReference>
<organism evidence="2 3">
    <name type="scientific">Raoultella ornithinolytica</name>
    <name type="common">Klebsiella ornithinolytica</name>
    <dbReference type="NCBI Taxonomy" id="54291"/>
    <lineage>
        <taxon>Bacteria</taxon>
        <taxon>Pseudomonadati</taxon>
        <taxon>Pseudomonadota</taxon>
        <taxon>Gammaproteobacteria</taxon>
        <taxon>Enterobacterales</taxon>
        <taxon>Enterobacteriaceae</taxon>
        <taxon>Klebsiella/Raoultella group</taxon>
        <taxon>Raoultella</taxon>
    </lineage>
</organism>
<dbReference type="RefSeq" id="WP_132512107.1">
    <property type="nucleotide sequence ID" value="NZ_SLYQ01000003.1"/>
</dbReference>
<dbReference type="InterPro" id="IPR001853">
    <property type="entry name" value="DSBA-like_thioredoxin_dom"/>
</dbReference>
<dbReference type="GO" id="GO:0016853">
    <property type="term" value="F:isomerase activity"/>
    <property type="evidence" value="ECO:0007669"/>
    <property type="project" value="UniProtKB-KW"/>
</dbReference>
<dbReference type="EMBL" id="SLYQ01000003">
    <property type="protein sequence ID" value="TCQ74092.1"/>
    <property type="molecule type" value="Genomic_DNA"/>
</dbReference>